<dbReference type="EMBL" id="JROU02000945">
    <property type="protein sequence ID" value="OEH77880.1"/>
    <property type="molecule type" value="Genomic_DNA"/>
</dbReference>
<keyword evidence="2" id="KW-1185">Reference proteome</keyword>
<protein>
    <submittedName>
        <fullName evidence="1">Uncharacterized protein</fullName>
    </submittedName>
</protein>
<gene>
    <name evidence="1" type="ORF">cyc_07636</name>
</gene>
<evidence type="ECO:0000313" key="1">
    <source>
        <dbReference type="EMBL" id="OEH77880.1"/>
    </source>
</evidence>
<reference evidence="1 2" key="1">
    <citation type="journal article" date="2016" name="BMC Genomics">
        <title>Comparative genomics reveals Cyclospora cayetanensis possesses coccidia-like metabolism and invasion components but unique surface antigens.</title>
        <authorList>
            <person name="Liu S."/>
            <person name="Wang L."/>
            <person name="Zheng H."/>
            <person name="Xu Z."/>
            <person name="Roellig D.M."/>
            <person name="Li N."/>
            <person name="Frace M.A."/>
            <person name="Tang K."/>
            <person name="Arrowood M.J."/>
            <person name="Moss D.M."/>
            <person name="Zhang L."/>
            <person name="Feng Y."/>
            <person name="Xiao L."/>
        </authorList>
    </citation>
    <scope>NUCLEOTIDE SEQUENCE [LARGE SCALE GENOMIC DNA]</scope>
    <source>
        <strain evidence="1 2">CHN_HEN01</strain>
    </source>
</reference>
<dbReference type="AlphaFoldDB" id="A0A1D3D351"/>
<comment type="caution">
    <text evidence="1">The sequence shown here is derived from an EMBL/GenBank/DDBJ whole genome shotgun (WGS) entry which is preliminary data.</text>
</comment>
<sequence>MRSVPPVATAAIAPCCSHCCHPDTDKWATAPVQVTVASAARLIGGLSFASGVCCGCSNTKGETDKKEQRQQ</sequence>
<proteinExistence type="predicted"/>
<accession>A0A1D3D351</accession>
<evidence type="ECO:0000313" key="2">
    <source>
        <dbReference type="Proteomes" id="UP000095192"/>
    </source>
</evidence>
<name>A0A1D3D351_9EIME</name>
<dbReference type="InParanoid" id="A0A1D3D351"/>
<dbReference type="Proteomes" id="UP000095192">
    <property type="component" value="Unassembled WGS sequence"/>
</dbReference>
<organism evidence="1 2">
    <name type="scientific">Cyclospora cayetanensis</name>
    <dbReference type="NCBI Taxonomy" id="88456"/>
    <lineage>
        <taxon>Eukaryota</taxon>
        <taxon>Sar</taxon>
        <taxon>Alveolata</taxon>
        <taxon>Apicomplexa</taxon>
        <taxon>Conoidasida</taxon>
        <taxon>Coccidia</taxon>
        <taxon>Eucoccidiorida</taxon>
        <taxon>Eimeriorina</taxon>
        <taxon>Eimeriidae</taxon>
        <taxon>Cyclospora</taxon>
    </lineage>
</organism>
<dbReference type="VEuPathDB" id="ToxoDB:cyc_07636"/>